<dbReference type="RefSeq" id="WP_154319676.1">
    <property type="nucleotide sequence ID" value="NZ_CAJGAA010000013.1"/>
</dbReference>
<accession>A0A6I2MHX0</accession>
<sequence length="111" mass="12872">MAIVTLLEHLRNTKKKHTILVGPVTLSRIVIDTYSISETTLWILTDQNHEIQVNIENFKVIDFDAIVSNAQSSIQMFQCFTKLSDTGKYNAYVRDKKNNCIIEFYHINSDY</sequence>
<dbReference type="Proteomes" id="UP000441585">
    <property type="component" value="Unassembled WGS sequence"/>
</dbReference>
<proteinExistence type="predicted"/>
<keyword evidence="2" id="KW-1185">Reference proteome</keyword>
<protein>
    <submittedName>
        <fullName evidence="1">Uncharacterized protein</fullName>
    </submittedName>
</protein>
<evidence type="ECO:0000313" key="1">
    <source>
        <dbReference type="EMBL" id="MRX56732.1"/>
    </source>
</evidence>
<dbReference type="AlphaFoldDB" id="A0A6I2MHX0"/>
<dbReference type="EMBL" id="WKKF01000016">
    <property type="protein sequence ID" value="MRX56732.1"/>
    <property type="molecule type" value="Genomic_DNA"/>
</dbReference>
<organism evidence="1 2">
    <name type="scientific">Metabacillus idriensis</name>
    <dbReference type="NCBI Taxonomy" id="324768"/>
    <lineage>
        <taxon>Bacteria</taxon>
        <taxon>Bacillati</taxon>
        <taxon>Bacillota</taxon>
        <taxon>Bacilli</taxon>
        <taxon>Bacillales</taxon>
        <taxon>Bacillaceae</taxon>
        <taxon>Metabacillus</taxon>
    </lineage>
</organism>
<evidence type="ECO:0000313" key="2">
    <source>
        <dbReference type="Proteomes" id="UP000441585"/>
    </source>
</evidence>
<comment type="caution">
    <text evidence="1">The sequence shown here is derived from an EMBL/GenBank/DDBJ whole genome shotgun (WGS) entry which is preliminary data.</text>
</comment>
<gene>
    <name evidence="1" type="ORF">GJU41_22575</name>
</gene>
<reference evidence="1 2" key="1">
    <citation type="submission" date="2019-11" db="EMBL/GenBank/DDBJ databases">
        <title>Bacillus idriensis genome.</title>
        <authorList>
            <person name="Konopka E.N."/>
            <person name="Newman J.D."/>
        </authorList>
    </citation>
    <scope>NUCLEOTIDE SEQUENCE [LARGE SCALE GENOMIC DNA]</scope>
    <source>
        <strain evidence="1 2">DSM 19097</strain>
    </source>
</reference>
<name>A0A6I2MHX0_9BACI</name>